<evidence type="ECO:0000256" key="1">
    <source>
        <dbReference type="SAM" id="MobiDB-lite"/>
    </source>
</evidence>
<accession>A0A9X3MXE1</accession>
<evidence type="ECO:0000313" key="3">
    <source>
        <dbReference type="Proteomes" id="UP001149140"/>
    </source>
</evidence>
<feature type="region of interest" description="Disordered" evidence="1">
    <location>
        <begin position="47"/>
        <end position="92"/>
    </location>
</feature>
<dbReference type="EMBL" id="JAPDOD010000034">
    <property type="protein sequence ID" value="MDA0164500.1"/>
    <property type="molecule type" value="Genomic_DNA"/>
</dbReference>
<comment type="caution">
    <text evidence="2">The sequence shown here is derived from an EMBL/GenBank/DDBJ whole genome shotgun (WGS) entry which is preliminary data.</text>
</comment>
<protein>
    <submittedName>
        <fullName evidence="2">Uncharacterized protein</fullName>
    </submittedName>
</protein>
<dbReference type="RefSeq" id="WP_270043753.1">
    <property type="nucleotide sequence ID" value="NZ_JAPDOD010000034.1"/>
</dbReference>
<sequence length="92" mass="9358">MPSPIAQEKLAARARRIRLIRQRVIASTLAAFILAWGVVAFDGSKGTTTTVASTTSATTTDTSGSATSSDTTSSPDTSASTDTGATMTTSQS</sequence>
<dbReference type="Proteomes" id="UP001149140">
    <property type="component" value="Unassembled WGS sequence"/>
</dbReference>
<organism evidence="2 3">
    <name type="scientific">Solirubrobacter ginsenosidimutans</name>
    <dbReference type="NCBI Taxonomy" id="490573"/>
    <lineage>
        <taxon>Bacteria</taxon>
        <taxon>Bacillati</taxon>
        <taxon>Actinomycetota</taxon>
        <taxon>Thermoleophilia</taxon>
        <taxon>Solirubrobacterales</taxon>
        <taxon>Solirubrobacteraceae</taxon>
        <taxon>Solirubrobacter</taxon>
    </lineage>
</organism>
<reference evidence="2" key="1">
    <citation type="submission" date="2022-10" db="EMBL/GenBank/DDBJ databases">
        <title>The WGS of Solirubrobacter ginsenosidimutans DSM 21036.</title>
        <authorList>
            <person name="Jiang Z."/>
        </authorList>
    </citation>
    <scope>NUCLEOTIDE SEQUENCE</scope>
    <source>
        <strain evidence="2">DSM 21036</strain>
    </source>
</reference>
<evidence type="ECO:0000313" key="2">
    <source>
        <dbReference type="EMBL" id="MDA0164500.1"/>
    </source>
</evidence>
<keyword evidence="3" id="KW-1185">Reference proteome</keyword>
<name>A0A9X3MXE1_9ACTN</name>
<gene>
    <name evidence="2" type="ORF">OM076_29790</name>
</gene>
<dbReference type="AlphaFoldDB" id="A0A9X3MXE1"/>
<proteinExistence type="predicted"/>